<sequence length="120" mass="12693">MFAAAFLLGRHTAPAHRGTWSDGYTAGYDAGVPVGRALQAGASLPRDTKDVAAKAFQAGYRGGLTDSFGGFDGGWNLGRPYVVVFGQGSGDRAYRIDHRELLRPGVSYRLCKNGAAVCPE</sequence>
<dbReference type="Proteomes" id="UP001149140">
    <property type="component" value="Unassembled WGS sequence"/>
</dbReference>
<gene>
    <name evidence="1" type="ORF">OM076_08805</name>
</gene>
<evidence type="ECO:0000313" key="1">
    <source>
        <dbReference type="EMBL" id="MDA0160362.1"/>
    </source>
</evidence>
<reference evidence="1" key="1">
    <citation type="submission" date="2022-10" db="EMBL/GenBank/DDBJ databases">
        <title>The WGS of Solirubrobacter ginsenosidimutans DSM 21036.</title>
        <authorList>
            <person name="Jiang Z."/>
        </authorList>
    </citation>
    <scope>NUCLEOTIDE SEQUENCE</scope>
    <source>
        <strain evidence="1">DSM 21036</strain>
    </source>
</reference>
<dbReference type="EMBL" id="JAPDOD010000005">
    <property type="protein sequence ID" value="MDA0160362.1"/>
    <property type="molecule type" value="Genomic_DNA"/>
</dbReference>
<accession>A0A9X3MQ52</accession>
<protein>
    <submittedName>
        <fullName evidence="1">Uncharacterized protein</fullName>
    </submittedName>
</protein>
<evidence type="ECO:0000313" key="2">
    <source>
        <dbReference type="Proteomes" id="UP001149140"/>
    </source>
</evidence>
<dbReference type="AlphaFoldDB" id="A0A9X3MQ52"/>
<organism evidence="1 2">
    <name type="scientific">Solirubrobacter ginsenosidimutans</name>
    <dbReference type="NCBI Taxonomy" id="490573"/>
    <lineage>
        <taxon>Bacteria</taxon>
        <taxon>Bacillati</taxon>
        <taxon>Actinomycetota</taxon>
        <taxon>Thermoleophilia</taxon>
        <taxon>Solirubrobacterales</taxon>
        <taxon>Solirubrobacteraceae</taxon>
        <taxon>Solirubrobacter</taxon>
    </lineage>
</organism>
<proteinExistence type="predicted"/>
<keyword evidence="2" id="KW-1185">Reference proteome</keyword>
<name>A0A9X3MQ52_9ACTN</name>
<comment type="caution">
    <text evidence="1">The sequence shown here is derived from an EMBL/GenBank/DDBJ whole genome shotgun (WGS) entry which is preliminary data.</text>
</comment>